<keyword evidence="6" id="KW-0560">Oxidoreductase</keyword>
<dbReference type="InParanoid" id="A0A067N7I1"/>
<evidence type="ECO:0000256" key="6">
    <source>
        <dbReference type="ARBA" id="ARBA00023002"/>
    </source>
</evidence>
<protein>
    <recommendedName>
        <fullName evidence="12">Cytochrome P450</fullName>
    </recommendedName>
</protein>
<dbReference type="Proteomes" id="UP000027073">
    <property type="component" value="Unassembled WGS sequence"/>
</dbReference>
<comment type="similarity">
    <text evidence="3">Belongs to the cytochrome P450 family.</text>
</comment>
<comment type="cofactor">
    <cofactor evidence="1 9">
        <name>heme</name>
        <dbReference type="ChEBI" id="CHEBI:30413"/>
    </cofactor>
</comment>
<evidence type="ECO:0008006" key="12">
    <source>
        <dbReference type="Google" id="ProtNLM"/>
    </source>
</evidence>
<dbReference type="GO" id="GO:0004497">
    <property type="term" value="F:monooxygenase activity"/>
    <property type="evidence" value="ECO:0007669"/>
    <property type="project" value="UniProtKB-KW"/>
</dbReference>
<dbReference type="Pfam" id="PF00067">
    <property type="entry name" value="p450"/>
    <property type="match status" value="1"/>
</dbReference>
<dbReference type="PRINTS" id="PR00463">
    <property type="entry name" value="EP450I"/>
</dbReference>
<evidence type="ECO:0000256" key="1">
    <source>
        <dbReference type="ARBA" id="ARBA00001971"/>
    </source>
</evidence>
<dbReference type="CDD" id="cd11065">
    <property type="entry name" value="CYP64-like"/>
    <property type="match status" value="1"/>
</dbReference>
<dbReference type="GO" id="GO:0020037">
    <property type="term" value="F:heme binding"/>
    <property type="evidence" value="ECO:0007669"/>
    <property type="project" value="InterPro"/>
</dbReference>
<proteinExistence type="inferred from homology"/>
<keyword evidence="5 9" id="KW-0479">Metal-binding</keyword>
<gene>
    <name evidence="10" type="ORF">PLEOSDRAFT_1114747</name>
</gene>
<evidence type="ECO:0000256" key="9">
    <source>
        <dbReference type="PIRSR" id="PIRSR602401-1"/>
    </source>
</evidence>
<accession>A0A067N7I1</accession>
<dbReference type="InterPro" id="IPR050364">
    <property type="entry name" value="Cytochrome_P450_fung"/>
</dbReference>
<dbReference type="EMBL" id="KL198014">
    <property type="protein sequence ID" value="KDQ22905.1"/>
    <property type="molecule type" value="Genomic_DNA"/>
</dbReference>
<evidence type="ECO:0000256" key="8">
    <source>
        <dbReference type="ARBA" id="ARBA00023033"/>
    </source>
</evidence>
<evidence type="ECO:0000256" key="5">
    <source>
        <dbReference type="ARBA" id="ARBA00022723"/>
    </source>
</evidence>
<dbReference type="STRING" id="1137138.A0A067N7I1"/>
<comment type="pathway">
    <text evidence="2">Secondary metabolite biosynthesis.</text>
</comment>
<dbReference type="InterPro" id="IPR001128">
    <property type="entry name" value="Cyt_P450"/>
</dbReference>
<evidence type="ECO:0000313" key="10">
    <source>
        <dbReference type="EMBL" id="KDQ22905.1"/>
    </source>
</evidence>
<evidence type="ECO:0000256" key="4">
    <source>
        <dbReference type="ARBA" id="ARBA00022617"/>
    </source>
</evidence>
<evidence type="ECO:0000256" key="2">
    <source>
        <dbReference type="ARBA" id="ARBA00005179"/>
    </source>
</evidence>
<keyword evidence="7 9" id="KW-0408">Iron</keyword>
<keyword evidence="8" id="KW-0503">Monooxygenase</keyword>
<dbReference type="PANTHER" id="PTHR46300">
    <property type="entry name" value="P450, PUTATIVE (EUROFUNG)-RELATED-RELATED"/>
    <property type="match status" value="1"/>
</dbReference>
<dbReference type="SUPFAM" id="SSF48264">
    <property type="entry name" value="Cytochrome P450"/>
    <property type="match status" value="1"/>
</dbReference>
<sequence length="515" mass="57450">MGDSIIGRCAFLGALCCAIAGIHFVSKKRSHPLPPGPPAGSMLLGHYGQMPWGSPVTVFREWAKKYGDVVYVRYFGQPYIVLDSAEAATELLEKQSAIFSSRPNTMVYKLMGWDPDVVFLPYGPQFRKQRKIFQTSFSPQACVEFQPIQLQNAHILAHGLMENQGDPVQLLNRFTIAAAIGIAYGHQIMSADDEYIKIIQDSATALSHGGMPAGTLVDYFPVLQYFPSWFPGTHYVNVAREWKWAVRKMIEWPYEVVLKNIAAGSARPCFVVNQLEAACKEVLTSDEHEDIRTAAAVIYSAGSDTISFTLQKFFLAMLLYPEAQKKGQDEVDQVVGADRLPSFEDRDSLPFVNCIIQELLRWHPVAPLAVPHCSTEEYVYKGMRIPKGSYVFPNTESMSLDDTVYKNPFEFDPSRFLPPSEGGRGEPQFEPAFGFGRRLVGSTFARSVTVLHTNFQRVCPGKHLALATLWAVVSTALATLQIEKARDETGREITPSGEFNIGFTRYVATGKLRSY</sequence>
<keyword evidence="4 9" id="KW-0349">Heme</keyword>
<dbReference type="HOGENOM" id="CLU_001570_2_3_1"/>
<dbReference type="GO" id="GO:0016705">
    <property type="term" value="F:oxidoreductase activity, acting on paired donors, with incorporation or reduction of molecular oxygen"/>
    <property type="evidence" value="ECO:0007669"/>
    <property type="project" value="InterPro"/>
</dbReference>
<feature type="binding site" description="axial binding residue" evidence="9">
    <location>
        <position position="459"/>
    </location>
    <ligand>
        <name>heme</name>
        <dbReference type="ChEBI" id="CHEBI:30413"/>
    </ligand>
    <ligandPart>
        <name>Fe</name>
        <dbReference type="ChEBI" id="CHEBI:18248"/>
    </ligandPart>
</feature>
<reference evidence="11" key="1">
    <citation type="journal article" date="2014" name="Proc. Natl. Acad. Sci. U.S.A.">
        <title>Extensive sampling of basidiomycete genomes demonstrates inadequacy of the white-rot/brown-rot paradigm for wood decay fungi.</title>
        <authorList>
            <person name="Riley R."/>
            <person name="Salamov A.A."/>
            <person name="Brown D.W."/>
            <person name="Nagy L.G."/>
            <person name="Floudas D."/>
            <person name="Held B.W."/>
            <person name="Levasseur A."/>
            <person name="Lombard V."/>
            <person name="Morin E."/>
            <person name="Otillar R."/>
            <person name="Lindquist E.A."/>
            <person name="Sun H."/>
            <person name="LaButti K.M."/>
            <person name="Schmutz J."/>
            <person name="Jabbour D."/>
            <person name="Luo H."/>
            <person name="Baker S.E."/>
            <person name="Pisabarro A.G."/>
            <person name="Walton J.D."/>
            <person name="Blanchette R.A."/>
            <person name="Henrissat B."/>
            <person name="Martin F."/>
            <person name="Cullen D."/>
            <person name="Hibbett D.S."/>
            <person name="Grigoriev I.V."/>
        </authorList>
    </citation>
    <scope>NUCLEOTIDE SEQUENCE [LARGE SCALE GENOMIC DNA]</scope>
    <source>
        <strain evidence="11">PC15</strain>
    </source>
</reference>
<dbReference type="PANTHER" id="PTHR46300:SF5">
    <property type="entry name" value="CYTOCHROME P450"/>
    <property type="match status" value="1"/>
</dbReference>
<dbReference type="AlphaFoldDB" id="A0A067N7I1"/>
<dbReference type="InterPro" id="IPR002401">
    <property type="entry name" value="Cyt_P450_E_grp-I"/>
</dbReference>
<evidence type="ECO:0000256" key="3">
    <source>
        <dbReference type="ARBA" id="ARBA00010617"/>
    </source>
</evidence>
<evidence type="ECO:0000256" key="7">
    <source>
        <dbReference type="ARBA" id="ARBA00023004"/>
    </source>
</evidence>
<dbReference type="Gene3D" id="1.10.630.10">
    <property type="entry name" value="Cytochrome P450"/>
    <property type="match status" value="1"/>
</dbReference>
<dbReference type="InterPro" id="IPR036396">
    <property type="entry name" value="Cyt_P450_sf"/>
</dbReference>
<evidence type="ECO:0000313" key="11">
    <source>
        <dbReference type="Proteomes" id="UP000027073"/>
    </source>
</evidence>
<organism evidence="10 11">
    <name type="scientific">Pleurotus ostreatus (strain PC15)</name>
    <name type="common">Oyster mushroom</name>
    <dbReference type="NCBI Taxonomy" id="1137138"/>
    <lineage>
        <taxon>Eukaryota</taxon>
        <taxon>Fungi</taxon>
        <taxon>Dikarya</taxon>
        <taxon>Basidiomycota</taxon>
        <taxon>Agaricomycotina</taxon>
        <taxon>Agaricomycetes</taxon>
        <taxon>Agaricomycetidae</taxon>
        <taxon>Agaricales</taxon>
        <taxon>Pleurotineae</taxon>
        <taxon>Pleurotaceae</taxon>
        <taxon>Pleurotus</taxon>
    </lineage>
</organism>
<dbReference type="OrthoDB" id="2789670at2759"/>
<name>A0A067N7I1_PLEO1</name>
<dbReference type="GO" id="GO:0005506">
    <property type="term" value="F:iron ion binding"/>
    <property type="evidence" value="ECO:0007669"/>
    <property type="project" value="InterPro"/>
</dbReference>